<dbReference type="Pfam" id="PF13456">
    <property type="entry name" value="RVT_3"/>
    <property type="match status" value="1"/>
</dbReference>
<dbReference type="InterPro" id="IPR036397">
    <property type="entry name" value="RNaseH_sf"/>
</dbReference>
<keyword evidence="4" id="KW-0808">Transferase</keyword>
<accession>A0ABQ4XYW8</accession>
<dbReference type="InterPro" id="IPR002156">
    <property type="entry name" value="RNaseH_domain"/>
</dbReference>
<keyword evidence="5" id="KW-1185">Reference proteome</keyword>
<dbReference type="GO" id="GO:0003964">
    <property type="term" value="F:RNA-directed DNA polymerase activity"/>
    <property type="evidence" value="ECO:0007669"/>
    <property type="project" value="UniProtKB-KW"/>
</dbReference>
<gene>
    <name evidence="4" type="ORF">Tco_0703461</name>
</gene>
<dbReference type="PANTHER" id="PTHR48475">
    <property type="entry name" value="RIBONUCLEASE H"/>
    <property type="match status" value="1"/>
</dbReference>
<keyword evidence="4" id="KW-0548">Nucleotidyltransferase</keyword>
<evidence type="ECO:0000259" key="2">
    <source>
        <dbReference type="Pfam" id="PF17919"/>
    </source>
</evidence>
<dbReference type="Proteomes" id="UP001151760">
    <property type="component" value="Unassembled WGS sequence"/>
</dbReference>
<dbReference type="InterPro" id="IPR012337">
    <property type="entry name" value="RNaseH-like_sf"/>
</dbReference>
<dbReference type="InterPro" id="IPR041588">
    <property type="entry name" value="Integrase_H2C2"/>
</dbReference>
<dbReference type="EMBL" id="BQNB010009946">
    <property type="protein sequence ID" value="GJS70620.1"/>
    <property type="molecule type" value="Genomic_DNA"/>
</dbReference>
<evidence type="ECO:0000259" key="3">
    <source>
        <dbReference type="Pfam" id="PF17921"/>
    </source>
</evidence>
<dbReference type="Pfam" id="PF17919">
    <property type="entry name" value="RT_RNaseH_2"/>
    <property type="match status" value="1"/>
</dbReference>
<proteinExistence type="predicted"/>
<dbReference type="Gene3D" id="3.30.420.10">
    <property type="entry name" value="Ribonuclease H-like superfamily/Ribonuclease H"/>
    <property type="match status" value="1"/>
</dbReference>
<comment type="caution">
    <text evidence="4">The sequence shown here is derived from an EMBL/GenBank/DDBJ whole genome shotgun (WGS) entry which is preliminary data.</text>
</comment>
<dbReference type="InterPro" id="IPR043502">
    <property type="entry name" value="DNA/RNA_pol_sf"/>
</dbReference>
<reference evidence="4" key="1">
    <citation type="journal article" date="2022" name="Int. J. Mol. Sci.">
        <title>Draft Genome of Tanacetum Coccineum: Genomic Comparison of Closely Related Tanacetum-Family Plants.</title>
        <authorList>
            <person name="Yamashiro T."/>
            <person name="Shiraishi A."/>
            <person name="Nakayama K."/>
            <person name="Satake H."/>
        </authorList>
    </citation>
    <scope>NUCLEOTIDE SEQUENCE</scope>
</reference>
<name>A0ABQ4XYW8_9ASTR</name>
<dbReference type="Pfam" id="PF17921">
    <property type="entry name" value="Integrase_H2C2"/>
    <property type="match status" value="1"/>
</dbReference>
<reference evidence="4" key="2">
    <citation type="submission" date="2022-01" db="EMBL/GenBank/DDBJ databases">
        <authorList>
            <person name="Yamashiro T."/>
            <person name="Shiraishi A."/>
            <person name="Satake H."/>
            <person name="Nakayama K."/>
        </authorList>
    </citation>
    <scope>NUCLEOTIDE SEQUENCE</scope>
</reference>
<dbReference type="CDD" id="cd09279">
    <property type="entry name" value="RNase_HI_like"/>
    <property type="match status" value="1"/>
</dbReference>
<feature type="domain" description="Integrase zinc-binding" evidence="3">
    <location>
        <begin position="323"/>
        <end position="373"/>
    </location>
</feature>
<dbReference type="SUPFAM" id="SSF53098">
    <property type="entry name" value="Ribonuclease H-like"/>
    <property type="match status" value="1"/>
</dbReference>
<feature type="domain" description="RNase H type-1" evidence="1">
    <location>
        <begin position="116"/>
        <end position="227"/>
    </location>
</feature>
<evidence type="ECO:0000313" key="5">
    <source>
        <dbReference type="Proteomes" id="UP001151760"/>
    </source>
</evidence>
<dbReference type="InterPro" id="IPR041577">
    <property type="entry name" value="RT_RNaseH_2"/>
</dbReference>
<dbReference type="Gene3D" id="1.10.340.70">
    <property type="match status" value="1"/>
</dbReference>
<dbReference type="PANTHER" id="PTHR48475:SF2">
    <property type="entry name" value="RIBONUCLEASE H"/>
    <property type="match status" value="1"/>
</dbReference>
<dbReference type="SUPFAM" id="SSF56672">
    <property type="entry name" value="DNA/RNA polymerases"/>
    <property type="match status" value="1"/>
</dbReference>
<organism evidence="4 5">
    <name type="scientific">Tanacetum coccineum</name>
    <dbReference type="NCBI Taxonomy" id="301880"/>
    <lineage>
        <taxon>Eukaryota</taxon>
        <taxon>Viridiplantae</taxon>
        <taxon>Streptophyta</taxon>
        <taxon>Embryophyta</taxon>
        <taxon>Tracheophyta</taxon>
        <taxon>Spermatophyta</taxon>
        <taxon>Magnoliopsida</taxon>
        <taxon>eudicotyledons</taxon>
        <taxon>Gunneridae</taxon>
        <taxon>Pentapetalae</taxon>
        <taxon>asterids</taxon>
        <taxon>campanulids</taxon>
        <taxon>Asterales</taxon>
        <taxon>Asteraceae</taxon>
        <taxon>Asteroideae</taxon>
        <taxon>Anthemideae</taxon>
        <taxon>Anthemidinae</taxon>
        <taxon>Tanacetum</taxon>
    </lineage>
</organism>
<feature type="domain" description="Reverse transcriptase/retrotransposon-derived protein RNase H-like" evidence="2">
    <location>
        <begin position="3"/>
        <end position="73"/>
    </location>
</feature>
<keyword evidence="4" id="KW-0695">RNA-directed DNA polymerase</keyword>
<protein>
    <submittedName>
        <fullName evidence="4">Reverse transcriptase domain-containing protein</fullName>
    </submittedName>
</protein>
<evidence type="ECO:0000313" key="4">
    <source>
        <dbReference type="EMBL" id="GJS70620.1"/>
    </source>
</evidence>
<evidence type="ECO:0000259" key="1">
    <source>
        <dbReference type="Pfam" id="PF13456"/>
    </source>
</evidence>
<sequence length="429" mass="49109">MELPSLTPPFPKETLYAYLAVSKEAVSSVLLTEIKGKQSLIQYVSRTLNESERNYDPMEKLALSLIHMTRRLRVAYFIFETPDGESPENYFRSLKKIPKREDTEEWEFFTDRASSSKGSDAGLVLIGPSGIEHTYSLRLTFNSTNNVAEYEALLARLRIAGEMGIQKLAAKVDSKLVASQINENYVASSDNMMKYLAKAKEYIASFKSFSIKIIPRNQNQKADVLNKLVSVAFNHLTKEVLVEVLIEWSTKGKEISTIVDEEVDNWMTPIIQCLEKGVWQEDKNETRNLRVKINQYAIENGVLFKKSYLVPMLRCVGPLQANYVIWEIHIGLYGIHSGPRAIIRKAIRQGYYWPTMHEEAKKKTQKCDSCQIHSAVPKLPKTFMTSIMALWPFYQWGMDILRPLPQASRRIKYVIVAINYSPNGLKPIH</sequence>